<evidence type="ECO:0000256" key="3">
    <source>
        <dbReference type="ARBA" id="ARBA00023082"/>
    </source>
</evidence>
<dbReference type="SUPFAM" id="SSF88946">
    <property type="entry name" value="Sigma2 domain of RNA polymerase sigma factors"/>
    <property type="match status" value="1"/>
</dbReference>
<dbReference type="InterPro" id="IPR013324">
    <property type="entry name" value="RNA_pol_sigma_r3/r4-like"/>
</dbReference>
<dbReference type="GO" id="GO:0006352">
    <property type="term" value="P:DNA-templated transcription initiation"/>
    <property type="evidence" value="ECO:0007669"/>
    <property type="project" value="InterPro"/>
</dbReference>
<name>A0A1X7K2D2_9SPHI</name>
<protein>
    <submittedName>
        <fullName evidence="5">RNA polymerase sigma-70 factor, ECF subfamily</fullName>
    </submittedName>
</protein>
<dbReference type="RefSeq" id="WP_085473186.1">
    <property type="nucleotide sequence ID" value="NZ_CP038029.1"/>
</dbReference>
<keyword evidence="4" id="KW-0804">Transcription</keyword>
<dbReference type="Pfam" id="PF04542">
    <property type="entry name" value="Sigma70_r2"/>
    <property type="match status" value="1"/>
</dbReference>
<comment type="similarity">
    <text evidence="1">Belongs to the sigma-70 factor family. ECF subfamily.</text>
</comment>
<dbReference type="AlphaFoldDB" id="A0A1X7K2D2"/>
<dbReference type="CDD" id="cd06171">
    <property type="entry name" value="Sigma70_r4"/>
    <property type="match status" value="1"/>
</dbReference>
<dbReference type="InterPro" id="IPR014327">
    <property type="entry name" value="RNA_pol_sigma70_bacteroid"/>
</dbReference>
<accession>A0A1X7K2D2</accession>
<evidence type="ECO:0000313" key="6">
    <source>
        <dbReference type="Proteomes" id="UP000192980"/>
    </source>
</evidence>
<gene>
    <name evidence="5" type="ORF">SAMN05660862_2449</name>
</gene>
<dbReference type="Gene3D" id="1.10.1740.10">
    <property type="match status" value="1"/>
</dbReference>
<dbReference type="NCBIfam" id="TIGR02937">
    <property type="entry name" value="sigma70-ECF"/>
    <property type="match status" value="1"/>
</dbReference>
<dbReference type="GO" id="GO:0016987">
    <property type="term" value="F:sigma factor activity"/>
    <property type="evidence" value="ECO:0007669"/>
    <property type="project" value="UniProtKB-KW"/>
</dbReference>
<organism evidence="5 6">
    <name type="scientific">Sphingobacterium psychroaquaticum</name>
    <dbReference type="NCBI Taxonomy" id="561061"/>
    <lineage>
        <taxon>Bacteria</taxon>
        <taxon>Pseudomonadati</taxon>
        <taxon>Bacteroidota</taxon>
        <taxon>Sphingobacteriia</taxon>
        <taxon>Sphingobacteriales</taxon>
        <taxon>Sphingobacteriaceae</taxon>
        <taxon>Sphingobacterium</taxon>
    </lineage>
</organism>
<sequence>MDIAKYIACSDEQLFLLIKEGDHTAYRILYERFFPILYAHATKKVPDNELAKDILQDVFVKLWTAAPTLDVKGKISNYLYGATRNTIINYYVSSTKVQDHMAVFTLYQNQVDNSVIDNLQLKELQALIEKEVGALPEKMRDIFNLSRKQQLSHKEIADLLNLSELTVKKQVANALKILKKKINYHLLLTILF</sequence>
<dbReference type="InterPro" id="IPR007627">
    <property type="entry name" value="RNA_pol_sigma70_r2"/>
</dbReference>
<dbReference type="Pfam" id="PF08281">
    <property type="entry name" value="Sigma70_r4_2"/>
    <property type="match status" value="1"/>
</dbReference>
<dbReference type="OrthoDB" id="659569at2"/>
<dbReference type="InterPro" id="IPR013249">
    <property type="entry name" value="RNA_pol_sigma70_r4_t2"/>
</dbReference>
<evidence type="ECO:0000256" key="2">
    <source>
        <dbReference type="ARBA" id="ARBA00023015"/>
    </source>
</evidence>
<dbReference type="InterPro" id="IPR039425">
    <property type="entry name" value="RNA_pol_sigma-70-like"/>
</dbReference>
<dbReference type="InterPro" id="IPR014284">
    <property type="entry name" value="RNA_pol_sigma-70_dom"/>
</dbReference>
<keyword evidence="2" id="KW-0805">Transcription regulation</keyword>
<reference evidence="5 6" key="1">
    <citation type="submission" date="2017-04" db="EMBL/GenBank/DDBJ databases">
        <authorList>
            <person name="Afonso C.L."/>
            <person name="Miller P.J."/>
            <person name="Scott M.A."/>
            <person name="Spackman E."/>
            <person name="Goraichik I."/>
            <person name="Dimitrov K.M."/>
            <person name="Suarez D.L."/>
            <person name="Swayne D.E."/>
        </authorList>
    </citation>
    <scope>NUCLEOTIDE SEQUENCE [LARGE SCALE GENOMIC DNA]</scope>
    <source>
        <strain evidence="5 6">DSM 22418</strain>
    </source>
</reference>
<dbReference type="SUPFAM" id="SSF88659">
    <property type="entry name" value="Sigma3 and sigma4 domains of RNA polymerase sigma factors"/>
    <property type="match status" value="1"/>
</dbReference>
<evidence type="ECO:0000256" key="1">
    <source>
        <dbReference type="ARBA" id="ARBA00010641"/>
    </source>
</evidence>
<keyword evidence="3" id="KW-0731">Sigma factor</keyword>
<dbReference type="PANTHER" id="PTHR43133:SF46">
    <property type="entry name" value="RNA POLYMERASE SIGMA-70 FACTOR ECF SUBFAMILY"/>
    <property type="match status" value="1"/>
</dbReference>
<dbReference type="InterPro" id="IPR013325">
    <property type="entry name" value="RNA_pol_sigma_r2"/>
</dbReference>
<evidence type="ECO:0000313" key="5">
    <source>
        <dbReference type="EMBL" id="SMG34698.1"/>
    </source>
</evidence>
<evidence type="ECO:0000256" key="4">
    <source>
        <dbReference type="ARBA" id="ARBA00023163"/>
    </source>
</evidence>
<dbReference type="Proteomes" id="UP000192980">
    <property type="component" value="Unassembled WGS sequence"/>
</dbReference>
<dbReference type="PANTHER" id="PTHR43133">
    <property type="entry name" value="RNA POLYMERASE ECF-TYPE SIGMA FACTO"/>
    <property type="match status" value="1"/>
</dbReference>
<dbReference type="GO" id="GO:0003677">
    <property type="term" value="F:DNA binding"/>
    <property type="evidence" value="ECO:0007669"/>
    <property type="project" value="InterPro"/>
</dbReference>
<dbReference type="NCBIfam" id="TIGR02985">
    <property type="entry name" value="Sig70_bacteroi1"/>
    <property type="match status" value="1"/>
</dbReference>
<dbReference type="InterPro" id="IPR036388">
    <property type="entry name" value="WH-like_DNA-bd_sf"/>
</dbReference>
<dbReference type="Gene3D" id="1.10.10.10">
    <property type="entry name" value="Winged helix-like DNA-binding domain superfamily/Winged helix DNA-binding domain"/>
    <property type="match status" value="1"/>
</dbReference>
<proteinExistence type="inferred from homology"/>
<dbReference type="EMBL" id="FXAU01000004">
    <property type="protein sequence ID" value="SMG34698.1"/>
    <property type="molecule type" value="Genomic_DNA"/>
</dbReference>
<dbReference type="STRING" id="561061.SAMN05660862_2449"/>
<keyword evidence="6" id="KW-1185">Reference proteome</keyword>